<gene>
    <name evidence="1" type="ORF">D1868_07935</name>
</gene>
<dbReference type="KEGG" id="sazo:D1868_07935"/>
<protein>
    <submittedName>
        <fullName evidence="1">PglZ domain-containing protein</fullName>
    </submittedName>
</protein>
<dbReference type="InterPro" id="IPR002591">
    <property type="entry name" value="Phosphodiest/P_Trfase"/>
</dbReference>
<name>A0A650CPZ9_9CREN</name>
<keyword evidence="2" id="KW-1185">Reference proteome</keyword>
<dbReference type="GO" id="GO:0016787">
    <property type="term" value="F:hydrolase activity"/>
    <property type="evidence" value="ECO:0007669"/>
    <property type="project" value="UniProtKB-ARBA"/>
</dbReference>
<dbReference type="Pfam" id="PF01663">
    <property type="entry name" value="Phosphodiest"/>
    <property type="match status" value="1"/>
</dbReference>
<organism evidence="1 2">
    <name type="scientific">Stygiolobus azoricus</name>
    <dbReference type="NCBI Taxonomy" id="41675"/>
    <lineage>
        <taxon>Archaea</taxon>
        <taxon>Thermoproteota</taxon>
        <taxon>Thermoprotei</taxon>
        <taxon>Sulfolobales</taxon>
        <taxon>Sulfolobaceae</taxon>
        <taxon>Stygiolobus</taxon>
    </lineage>
</organism>
<dbReference type="OrthoDB" id="33550at2157"/>
<dbReference type="GeneID" id="42798992"/>
<dbReference type="RefSeq" id="WP_156007189.1">
    <property type="nucleotide sequence ID" value="NZ_CP045483.1"/>
</dbReference>
<reference evidence="1 2" key="1">
    <citation type="submission" date="2019-10" db="EMBL/GenBank/DDBJ databases">
        <title>Genome Sequences from Six Type Strain Members of the Archaeal Family Sulfolobaceae: Acidianus ambivalens, Acidianus infernus, Metallosphaera prunae, Stygiolobus azoricus, Sulfolobus metallicus, and Sulfurisphaera ohwakuensis.</title>
        <authorList>
            <person name="Counts J.A."/>
            <person name="Kelly R.M."/>
        </authorList>
    </citation>
    <scope>NUCLEOTIDE SEQUENCE [LARGE SCALE GENOMIC DNA]</scope>
    <source>
        <strain evidence="1 2">FC6</strain>
    </source>
</reference>
<accession>A0A650CPZ9</accession>
<evidence type="ECO:0000313" key="1">
    <source>
        <dbReference type="EMBL" id="QGR19916.1"/>
    </source>
</evidence>
<dbReference type="PANTHER" id="PTHR10151:SF120">
    <property type="entry name" value="BIS(5'-ADENOSYL)-TRIPHOSPHATASE"/>
    <property type="match status" value="1"/>
</dbReference>
<proteinExistence type="predicted"/>
<evidence type="ECO:0000313" key="2">
    <source>
        <dbReference type="Proteomes" id="UP000423396"/>
    </source>
</evidence>
<dbReference type="Gene3D" id="3.40.720.10">
    <property type="entry name" value="Alkaline Phosphatase, subunit A"/>
    <property type="match status" value="1"/>
</dbReference>
<dbReference type="PANTHER" id="PTHR10151">
    <property type="entry name" value="ECTONUCLEOTIDE PYROPHOSPHATASE/PHOSPHODIESTERASE"/>
    <property type="match status" value="1"/>
</dbReference>
<dbReference type="EMBL" id="CP045483">
    <property type="protein sequence ID" value="QGR19916.1"/>
    <property type="molecule type" value="Genomic_DNA"/>
</dbReference>
<dbReference type="Proteomes" id="UP000423396">
    <property type="component" value="Chromosome"/>
</dbReference>
<dbReference type="InterPro" id="IPR017850">
    <property type="entry name" value="Alkaline_phosphatase_core_sf"/>
</dbReference>
<dbReference type="AlphaFoldDB" id="A0A650CPZ9"/>
<sequence length="360" mass="40875">MELVYPDYSSRSIYNLACGIAEFLGVNRQCKGNKIGITGKRLVLALIDGMGYKMMENAGINVDTYITTVFPSTTATVITTLFTAQLPGEHGILGYTTYSKKLGSVINTLKYTYPLIDSRDSIQVKYSTLFPEAKSYLAEVTDKNTVAVIPKGLNDTEFTNMTHGKVKVTKTYSTYFDAFYELSNVLNENYDFVYFYIPDVDTLAHKHGPNTEVVKEAMRDIYGRLTKLAALKREYEFVIVADHGHVQTREHVIFNNDTELLNILDFPPYGDSRAIFLHSKYDLKTYLYSKYPSLKVFPRSEFEKLLGKEGSYADFIAVPDDDKAYVYLFKQQQDEYTKLIGHHGGLSEDEMKIPLVMMNG</sequence>
<dbReference type="SUPFAM" id="SSF53649">
    <property type="entry name" value="Alkaline phosphatase-like"/>
    <property type="match status" value="1"/>
</dbReference>